<dbReference type="EMBL" id="KR029578">
    <property type="protein sequence ID" value="AKH46008.1"/>
    <property type="molecule type" value="Genomic_DNA"/>
</dbReference>
<keyword evidence="1" id="KW-1133">Transmembrane helix</keyword>
<proteinExistence type="predicted"/>
<feature type="transmembrane region" description="Helical" evidence="1">
    <location>
        <begin position="55"/>
        <end position="71"/>
    </location>
</feature>
<organism evidence="2">
    <name type="scientific">uncultured marine virus</name>
    <dbReference type="NCBI Taxonomy" id="186617"/>
    <lineage>
        <taxon>Viruses</taxon>
        <taxon>environmental samples</taxon>
    </lineage>
</organism>
<name>A0A0F7L3E5_9VIRU</name>
<sequence>MHMLLACFQLLRYIYYLLHHIHIESFFHPFSCLKYFANLVLIVNLFTHFHQLTTYFKHIVFVVMLFLVNIVRNIRSYIDRYLLGIFPWWHDHLSVNSQRPWILLIVLNLSFNKQHP</sequence>
<reference evidence="2" key="2">
    <citation type="submission" date="2015-03" db="EMBL/GenBank/DDBJ databases">
        <authorList>
            <person name="Chow C.-E.T."/>
            <person name="Winget D.M."/>
            <person name="White R.A.III."/>
            <person name="Hallam S.J."/>
            <person name="Suttle C.A."/>
        </authorList>
    </citation>
    <scope>NUCLEOTIDE SEQUENCE</scope>
    <source>
        <strain evidence="2">Anoxic3_3</strain>
    </source>
</reference>
<evidence type="ECO:0000313" key="2">
    <source>
        <dbReference type="EMBL" id="AKH46008.1"/>
    </source>
</evidence>
<accession>A0A0F7L3E5</accession>
<reference evidence="2" key="1">
    <citation type="journal article" date="2015" name="Front. Microbiol.">
        <title>Combining genomic sequencing methods to explore viral diversity and reveal potential virus-host interactions.</title>
        <authorList>
            <person name="Chow C.E."/>
            <person name="Winget D.M."/>
            <person name="White R.A.III."/>
            <person name="Hallam S.J."/>
            <person name="Suttle C.A."/>
        </authorList>
    </citation>
    <scope>NUCLEOTIDE SEQUENCE</scope>
    <source>
        <strain evidence="2">Anoxic3_3</strain>
    </source>
</reference>
<keyword evidence="1" id="KW-0472">Membrane</keyword>
<keyword evidence="1" id="KW-0812">Transmembrane</keyword>
<evidence type="ECO:0000256" key="1">
    <source>
        <dbReference type="SAM" id="Phobius"/>
    </source>
</evidence>
<protein>
    <submittedName>
        <fullName evidence="2">Uncharacterized protein</fullName>
    </submittedName>
</protein>